<organism evidence="5 6">
    <name type="scientific">Hydnum rufescens UP504</name>
    <dbReference type="NCBI Taxonomy" id="1448309"/>
    <lineage>
        <taxon>Eukaryota</taxon>
        <taxon>Fungi</taxon>
        <taxon>Dikarya</taxon>
        <taxon>Basidiomycota</taxon>
        <taxon>Agaricomycotina</taxon>
        <taxon>Agaricomycetes</taxon>
        <taxon>Cantharellales</taxon>
        <taxon>Hydnaceae</taxon>
        <taxon>Hydnum</taxon>
    </lineage>
</organism>
<dbReference type="PANTHER" id="PTHR21641">
    <property type="entry name" value="TRANSLATION INITIATION FACTOR-RELATED"/>
    <property type="match status" value="1"/>
</dbReference>
<dbReference type="EMBL" id="MU128974">
    <property type="protein sequence ID" value="KAF9513311.1"/>
    <property type="molecule type" value="Genomic_DNA"/>
</dbReference>
<comment type="similarity">
    <text evidence="1">Belongs to the EIF1AD family.</text>
</comment>
<dbReference type="InterPro" id="IPR039294">
    <property type="entry name" value="EIF1AD"/>
</dbReference>
<gene>
    <name evidence="5" type="ORF">BS47DRAFT_1344364</name>
</gene>
<evidence type="ECO:0000256" key="3">
    <source>
        <dbReference type="SAM" id="MobiDB-lite"/>
    </source>
</evidence>
<dbReference type="GO" id="GO:0003743">
    <property type="term" value="F:translation initiation factor activity"/>
    <property type="evidence" value="ECO:0007669"/>
    <property type="project" value="InterPro"/>
</dbReference>
<dbReference type="Pfam" id="PF01176">
    <property type="entry name" value="eIF-1a"/>
    <property type="match status" value="1"/>
</dbReference>
<name>A0A9P6AWN5_9AGAM</name>
<dbReference type="InterPro" id="IPR006196">
    <property type="entry name" value="RNA-binding_domain_S1_IF1"/>
</dbReference>
<sequence>MPRKRQQKVSDHTPDELEPGTRVCVVKKTTGSNVFECWDGSASFLVELPPRFRKLMWIRRGSFVLVKSYDTFPEGPTPKIHGELPPPVQLDTKAPPFRGGRSPSISIEEEGEDNSPLWENPNRE</sequence>
<dbReference type="Gene3D" id="2.40.50.140">
    <property type="entry name" value="Nucleic acid-binding proteins"/>
    <property type="match status" value="1"/>
</dbReference>
<dbReference type="SMART" id="SM00652">
    <property type="entry name" value="eIF1a"/>
    <property type="match status" value="1"/>
</dbReference>
<proteinExistence type="inferred from homology"/>
<dbReference type="GO" id="GO:0005634">
    <property type="term" value="C:nucleus"/>
    <property type="evidence" value="ECO:0007669"/>
    <property type="project" value="TreeGrafter"/>
</dbReference>
<keyword evidence="6" id="KW-1185">Reference proteome</keyword>
<dbReference type="PANTHER" id="PTHR21641:SF0">
    <property type="entry name" value="RNA-BINDING PROTEIN EIF1AD-RELATED"/>
    <property type="match status" value="1"/>
</dbReference>
<accession>A0A9P6AWN5</accession>
<dbReference type="InterPro" id="IPR001253">
    <property type="entry name" value="TIF_eIF-1A"/>
</dbReference>
<feature type="region of interest" description="Disordered" evidence="3">
    <location>
        <begin position="74"/>
        <end position="124"/>
    </location>
</feature>
<dbReference type="OrthoDB" id="1738325at2759"/>
<dbReference type="Proteomes" id="UP000886523">
    <property type="component" value="Unassembled WGS sequence"/>
</dbReference>
<protein>
    <recommendedName>
        <fullName evidence="4">S1-like domain-containing protein</fullName>
    </recommendedName>
</protein>
<dbReference type="GO" id="GO:0003723">
    <property type="term" value="F:RNA binding"/>
    <property type="evidence" value="ECO:0007669"/>
    <property type="project" value="UniProtKB-KW"/>
</dbReference>
<dbReference type="SUPFAM" id="SSF50249">
    <property type="entry name" value="Nucleic acid-binding proteins"/>
    <property type="match status" value="1"/>
</dbReference>
<evidence type="ECO:0000256" key="1">
    <source>
        <dbReference type="ARBA" id="ARBA00007340"/>
    </source>
</evidence>
<dbReference type="InterPro" id="IPR012340">
    <property type="entry name" value="NA-bd_OB-fold"/>
</dbReference>
<reference evidence="5" key="1">
    <citation type="journal article" date="2020" name="Nat. Commun.">
        <title>Large-scale genome sequencing of mycorrhizal fungi provides insights into the early evolution of symbiotic traits.</title>
        <authorList>
            <person name="Miyauchi S."/>
            <person name="Kiss E."/>
            <person name="Kuo A."/>
            <person name="Drula E."/>
            <person name="Kohler A."/>
            <person name="Sanchez-Garcia M."/>
            <person name="Morin E."/>
            <person name="Andreopoulos B."/>
            <person name="Barry K.W."/>
            <person name="Bonito G."/>
            <person name="Buee M."/>
            <person name="Carver A."/>
            <person name="Chen C."/>
            <person name="Cichocki N."/>
            <person name="Clum A."/>
            <person name="Culley D."/>
            <person name="Crous P.W."/>
            <person name="Fauchery L."/>
            <person name="Girlanda M."/>
            <person name="Hayes R.D."/>
            <person name="Keri Z."/>
            <person name="LaButti K."/>
            <person name="Lipzen A."/>
            <person name="Lombard V."/>
            <person name="Magnuson J."/>
            <person name="Maillard F."/>
            <person name="Murat C."/>
            <person name="Nolan M."/>
            <person name="Ohm R.A."/>
            <person name="Pangilinan J."/>
            <person name="Pereira M.F."/>
            <person name="Perotto S."/>
            <person name="Peter M."/>
            <person name="Pfister S."/>
            <person name="Riley R."/>
            <person name="Sitrit Y."/>
            <person name="Stielow J.B."/>
            <person name="Szollosi G."/>
            <person name="Zifcakova L."/>
            <person name="Stursova M."/>
            <person name="Spatafora J.W."/>
            <person name="Tedersoo L."/>
            <person name="Vaario L.M."/>
            <person name="Yamada A."/>
            <person name="Yan M."/>
            <person name="Wang P."/>
            <person name="Xu J."/>
            <person name="Bruns T."/>
            <person name="Baldrian P."/>
            <person name="Vilgalys R."/>
            <person name="Dunand C."/>
            <person name="Henrissat B."/>
            <person name="Grigoriev I.V."/>
            <person name="Hibbett D."/>
            <person name="Nagy L.G."/>
            <person name="Martin F.M."/>
        </authorList>
    </citation>
    <scope>NUCLEOTIDE SEQUENCE</scope>
    <source>
        <strain evidence="5">UP504</strain>
    </source>
</reference>
<dbReference type="AlphaFoldDB" id="A0A9P6AWN5"/>
<keyword evidence="2" id="KW-0694">RNA-binding</keyword>
<evidence type="ECO:0000259" key="4">
    <source>
        <dbReference type="Pfam" id="PF01176"/>
    </source>
</evidence>
<feature type="domain" description="S1-like" evidence="4">
    <location>
        <begin position="22"/>
        <end position="68"/>
    </location>
</feature>
<evidence type="ECO:0000313" key="5">
    <source>
        <dbReference type="EMBL" id="KAF9513311.1"/>
    </source>
</evidence>
<comment type="caution">
    <text evidence="5">The sequence shown here is derived from an EMBL/GenBank/DDBJ whole genome shotgun (WGS) entry which is preliminary data.</text>
</comment>
<evidence type="ECO:0000313" key="6">
    <source>
        <dbReference type="Proteomes" id="UP000886523"/>
    </source>
</evidence>
<evidence type="ECO:0000256" key="2">
    <source>
        <dbReference type="ARBA" id="ARBA00022884"/>
    </source>
</evidence>